<gene>
    <name evidence="2" type="ORF">FHR33_008574</name>
</gene>
<dbReference type="GeneID" id="95394733"/>
<dbReference type="AlphaFoldDB" id="A0A7W5YU99"/>
<feature type="compositionally biased region" description="Low complexity" evidence="1">
    <location>
        <begin position="17"/>
        <end position="26"/>
    </location>
</feature>
<dbReference type="EMBL" id="JACIBV010000001">
    <property type="protein sequence ID" value="MBB3732714.1"/>
    <property type="molecule type" value="Genomic_DNA"/>
</dbReference>
<feature type="region of interest" description="Disordered" evidence="1">
    <location>
        <begin position="1"/>
        <end position="26"/>
    </location>
</feature>
<dbReference type="RefSeq" id="WP_183659712.1">
    <property type="nucleotide sequence ID" value="NZ_BAAAXX010000140.1"/>
</dbReference>
<evidence type="ECO:0000256" key="1">
    <source>
        <dbReference type="SAM" id="MobiDB-lite"/>
    </source>
</evidence>
<reference evidence="2 3" key="1">
    <citation type="submission" date="2020-08" db="EMBL/GenBank/DDBJ databases">
        <title>Sequencing the genomes of 1000 actinobacteria strains.</title>
        <authorList>
            <person name="Klenk H.-P."/>
        </authorList>
    </citation>
    <scope>NUCLEOTIDE SEQUENCE [LARGE SCALE GENOMIC DNA]</scope>
    <source>
        <strain evidence="2 3">DSM 44320</strain>
    </source>
</reference>
<name>A0A7W5YU99_9ACTN</name>
<proteinExistence type="predicted"/>
<sequence length="96" mass="10105">MNVVDRALPGVLGGMPAGARPPASRPGLPEVVVVDESVRLRRDDVVRRGLATVRHRDNGVGCESGLPRAVGRGRPLWPGDVVGRAGDRRPAGARGR</sequence>
<keyword evidence="3" id="KW-1185">Reference proteome</keyword>
<feature type="region of interest" description="Disordered" evidence="1">
    <location>
        <begin position="65"/>
        <end position="96"/>
    </location>
</feature>
<accession>A0A7W5YU99</accession>
<evidence type="ECO:0000313" key="3">
    <source>
        <dbReference type="Proteomes" id="UP000579945"/>
    </source>
</evidence>
<organism evidence="2 3">
    <name type="scientific">Nonomuraea dietziae</name>
    <dbReference type="NCBI Taxonomy" id="65515"/>
    <lineage>
        <taxon>Bacteria</taxon>
        <taxon>Bacillati</taxon>
        <taxon>Actinomycetota</taxon>
        <taxon>Actinomycetes</taxon>
        <taxon>Streptosporangiales</taxon>
        <taxon>Streptosporangiaceae</taxon>
        <taxon>Nonomuraea</taxon>
    </lineage>
</organism>
<comment type="caution">
    <text evidence="2">The sequence shown here is derived from an EMBL/GenBank/DDBJ whole genome shotgun (WGS) entry which is preliminary data.</text>
</comment>
<evidence type="ECO:0000313" key="2">
    <source>
        <dbReference type="EMBL" id="MBB3732714.1"/>
    </source>
</evidence>
<protein>
    <submittedName>
        <fullName evidence="2">Uncharacterized protein</fullName>
    </submittedName>
</protein>
<dbReference type="Proteomes" id="UP000579945">
    <property type="component" value="Unassembled WGS sequence"/>
</dbReference>